<reference evidence="15" key="1">
    <citation type="submission" date="2011-05" db="EMBL/GenBank/DDBJ databases">
        <authorList>
            <person name="Richards S.R."/>
            <person name="Qu J."/>
            <person name="Jiang H."/>
            <person name="Jhangiani S.N."/>
            <person name="Agravi P."/>
            <person name="Goodspeed R."/>
            <person name="Gross S."/>
            <person name="Mandapat C."/>
            <person name="Jackson L."/>
            <person name="Mathew T."/>
            <person name="Pu L."/>
            <person name="Thornton R."/>
            <person name="Saada N."/>
            <person name="Wilczek-Boney K.B."/>
            <person name="Lee S."/>
            <person name="Kovar C."/>
            <person name="Wu Y."/>
            <person name="Scherer S.E."/>
            <person name="Worley K.C."/>
            <person name="Muzny D.M."/>
            <person name="Gibbs R."/>
        </authorList>
    </citation>
    <scope>NUCLEOTIDE SEQUENCE</scope>
    <source>
        <strain evidence="15">Brora</strain>
    </source>
</reference>
<dbReference type="AlphaFoldDB" id="T1JI75"/>
<dbReference type="InterPro" id="IPR001723">
    <property type="entry name" value="Nuclear_hrmn_rcpt"/>
</dbReference>
<keyword evidence="3 11" id="KW-0479">Metal-binding</keyword>
<dbReference type="eggNOG" id="KOG4215">
    <property type="taxonomic scope" value="Eukaryota"/>
</dbReference>
<dbReference type="SMART" id="SM00399">
    <property type="entry name" value="ZnF_C4"/>
    <property type="match status" value="1"/>
</dbReference>
<dbReference type="InterPro" id="IPR013088">
    <property type="entry name" value="Znf_NHR/GATA"/>
</dbReference>
<dbReference type="GO" id="GO:0008270">
    <property type="term" value="F:zinc ion binding"/>
    <property type="evidence" value="ECO:0007669"/>
    <property type="project" value="UniProtKB-KW"/>
</dbReference>
<dbReference type="InterPro" id="IPR035500">
    <property type="entry name" value="NHR-like_dom_sf"/>
</dbReference>
<dbReference type="InterPro" id="IPR001628">
    <property type="entry name" value="Znf_hrmn_rcpt"/>
</dbReference>
<evidence type="ECO:0000256" key="5">
    <source>
        <dbReference type="ARBA" id="ARBA00022833"/>
    </source>
</evidence>
<accession>T1JI75</accession>
<comment type="similarity">
    <text evidence="2">Belongs to the nuclear hormone receptor family. NR2 subfamily.</text>
</comment>
<evidence type="ECO:0000259" key="13">
    <source>
        <dbReference type="PROSITE" id="PS51843"/>
    </source>
</evidence>
<dbReference type="InterPro" id="IPR000536">
    <property type="entry name" value="Nucl_hrmn_rcpt_lig-bd"/>
</dbReference>
<dbReference type="PRINTS" id="PR00047">
    <property type="entry name" value="STROIDFINGER"/>
</dbReference>
<proteinExistence type="inferred from homology"/>
<dbReference type="PhylomeDB" id="T1JI75"/>
<evidence type="ECO:0000256" key="3">
    <source>
        <dbReference type="ARBA" id="ARBA00022723"/>
    </source>
</evidence>
<keyword evidence="6 11" id="KW-0805">Transcription regulation</keyword>
<evidence type="ECO:0000256" key="2">
    <source>
        <dbReference type="ARBA" id="ARBA00006421"/>
    </source>
</evidence>
<dbReference type="GO" id="GO:0003707">
    <property type="term" value="F:nuclear steroid receptor activity"/>
    <property type="evidence" value="ECO:0007669"/>
    <property type="project" value="InterPro"/>
</dbReference>
<dbReference type="InterPro" id="IPR000003">
    <property type="entry name" value="Retinoid-X_rcpt/HNF4"/>
</dbReference>
<evidence type="ECO:0000256" key="4">
    <source>
        <dbReference type="ARBA" id="ARBA00022771"/>
    </source>
</evidence>
<dbReference type="CDD" id="cd06960">
    <property type="entry name" value="NR_DBD_HNF4A"/>
    <property type="match status" value="1"/>
</dbReference>
<dbReference type="GO" id="GO:0005634">
    <property type="term" value="C:nucleus"/>
    <property type="evidence" value="ECO:0007669"/>
    <property type="project" value="UniProtKB-SubCell"/>
</dbReference>
<dbReference type="SMART" id="SM00430">
    <property type="entry name" value="HOLI"/>
    <property type="match status" value="1"/>
</dbReference>
<evidence type="ECO:0000313" key="14">
    <source>
        <dbReference type="EnsemblMetazoa" id="SMAR013556-PA"/>
    </source>
</evidence>
<dbReference type="PROSITE" id="PS51030">
    <property type="entry name" value="NUCLEAR_REC_DBD_2"/>
    <property type="match status" value="1"/>
</dbReference>
<dbReference type="EnsemblMetazoa" id="SMAR013556-RA">
    <property type="protein sequence ID" value="SMAR013556-PA"/>
    <property type="gene ID" value="SMAR013556"/>
</dbReference>
<dbReference type="Gene3D" id="3.30.50.10">
    <property type="entry name" value="Erythroid Transcription Factor GATA-1, subunit A"/>
    <property type="match status" value="1"/>
</dbReference>
<keyword evidence="4 11" id="KW-0863">Zinc-finger</keyword>
<dbReference type="PROSITE" id="PS00031">
    <property type="entry name" value="NUCLEAR_REC_DBD_1"/>
    <property type="match status" value="1"/>
</dbReference>
<dbReference type="EMBL" id="JH432105">
    <property type="status" value="NOT_ANNOTATED_CDS"/>
    <property type="molecule type" value="Genomic_DNA"/>
</dbReference>
<dbReference type="HOGENOM" id="CLU_007368_5_2_1"/>
<dbReference type="PRINTS" id="PR00398">
    <property type="entry name" value="STRDHORMONER"/>
</dbReference>
<keyword evidence="7 11" id="KW-0238">DNA-binding</keyword>
<dbReference type="STRING" id="126957.T1JI75"/>
<keyword evidence="5 11" id="KW-0862">Zinc</keyword>
<name>T1JI75_STRMM</name>
<evidence type="ECO:0000313" key="15">
    <source>
        <dbReference type="Proteomes" id="UP000014500"/>
    </source>
</evidence>
<dbReference type="FunFam" id="3.30.50.10:FF:000012">
    <property type="entry name" value="Hepatocyte nuclear factor 4, alpha"/>
    <property type="match status" value="1"/>
</dbReference>
<keyword evidence="8 11" id="KW-0804">Transcription</keyword>
<dbReference type="PROSITE" id="PS51843">
    <property type="entry name" value="NR_LBD"/>
    <property type="match status" value="1"/>
</dbReference>
<dbReference type="GO" id="GO:0000978">
    <property type="term" value="F:RNA polymerase II cis-regulatory region sequence-specific DNA binding"/>
    <property type="evidence" value="ECO:0007669"/>
    <property type="project" value="InterPro"/>
</dbReference>
<dbReference type="Pfam" id="PF00104">
    <property type="entry name" value="Hormone_recep"/>
    <property type="match status" value="1"/>
</dbReference>
<feature type="domain" description="NR LBD" evidence="13">
    <location>
        <begin position="146"/>
        <end position="368"/>
    </location>
</feature>
<evidence type="ECO:0000256" key="7">
    <source>
        <dbReference type="ARBA" id="ARBA00023125"/>
    </source>
</evidence>
<evidence type="ECO:0000256" key="11">
    <source>
        <dbReference type="RuleBase" id="RU004334"/>
    </source>
</evidence>
<evidence type="ECO:0000256" key="6">
    <source>
        <dbReference type="ARBA" id="ARBA00023015"/>
    </source>
</evidence>
<evidence type="ECO:0000256" key="8">
    <source>
        <dbReference type="ARBA" id="ARBA00023163"/>
    </source>
</evidence>
<protein>
    <recommendedName>
        <fullName evidence="16">Ultraspiracle</fullName>
    </recommendedName>
</protein>
<comment type="subcellular location">
    <subcellularLocation>
        <location evidence="1 11">Nucleus</location>
    </subcellularLocation>
</comment>
<reference evidence="14" key="2">
    <citation type="submission" date="2015-02" db="UniProtKB">
        <authorList>
            <consortium name="EnsemblMetazoa"/>
        </authorList>
    </citation>
    <scope>IDENTIFICATION</scope>
</reference>
<dbReference type="Pfam" id="PF00105">
    <property type="entry name" value="zf-C4"/>
    <property type="match status" value="1"/>
</dbReference>
<dbReference type="SUPFAM" id="SSF48508">
    <property type="entry name" value="Nuclear receptor ligand-binding domain"/>
    <property type="match status" value="1"/>
</dbReference>
<dbReference type="OMA" id="FCEVEIS"/>
<organism evidence="14 15">
    <name type="scientific">Strigamia maritima</name>
    <name type="common">European centipede</name>
    <name type="synonym">Geophilus maritimus</name>
    <dbReference type="NCBI Taxonomy" id="126957"/>
    <lineage>
        <taxon>Eukaryota</taxon>
        <taxon>Metazoa</taxon>
        <taxon>Ecdysozoa</taxon>
        <taxon>Arthropoda</taxon>
        <taxon>Myriapoda</taxon>
        <taxon>Chilopoda</taxon>
        <taxon>Pleurostigmophora</taxon>
        <taxon>Geophilomorpha</taxon>
        <taxon>Linotaeniidae</taxon>
        <taxon>Strigamia</taxon>
    </lineage>
</organism>
<evidence type="ECO:0008006" key="16">
    <source>
        <dbReference type="Google" id="ProtNLM"/>
    </source>
</evidence>
<dbReference type="Gene3D" id="1.10.565.10">
    <property type="entry name" value="Retinoid X Receptor"/>
    <property type="match status" value="1"/>
</dbReference>
<evidence type="ECO:0000256" key="1">
    <source>
        <dbReference type="ARBA" id="ARBA00004123"/>
    </source>
</evidence>
<dbReference type="FunFam" id="1.10.565.10:FF:000026">
    <property type="entry name" value="Hepatocyte nuclear factor 4"/>
    <property type="match status" value="1"/>
</dbReference>
<keyword evidence="15" id="KW-1185">Reference proteome</keyword>
<keyword evidence="9 11" id="KW-0675">Receptor</keyword>
<dbReference type="PANTHER" id="PTHR24083">
    <property type="entry name" value="NUCLEAR HORMONE RECEPTOR"/>
    <property type="match status" value="1"/>
</dbReference>
<dbReference type="Proteomes" id="UP000014500">
    <property type="component" value="Unassembled WGS sequence"/>
</dbReference>
<feature type="domain" description="Nuclear receptor" evidence="12">
    <location>
        <begin position="53"/>
        <end position="128"/>
    </location>
</feature>
<dbReference type="SUPFAM" id="SSF57716">
    <property type="entry name" value="Glucocorticoid receptor-like (DNA-binding domain)"/>
    <property type="match status" value="1"/>
</dbReference>
<dbReference type="PRINTS" id="PR00545">
    <property type="entry name" value="RETINOIDXR"/>
</dbReference>
<evidence type="ECO:0000256" key="9">
    <source>
        <dbReference type="ARBA" id="ARBA00023170"/>
    </source>
</evidence>
<evidence type="ECO:0000259" key="12">
    <source>
        <dbReference type="PROSITE" id="PS51030"/>
    </source>
</evidence>
<dbReference type="InterPro" id="IPR050274">
    <property type="entry name" value="Nuclear_hormone_rcpt_NR2"/>
</dbReference>
<sequence>MGDEIALSQRTFSQNDSVIVNRHSNSRSSYPITDINTAVMPMSLSPCINTVTNQFCAICGDKSTGKHYGAASCDGCKGFFRRSVRKKHNYACRLNKNCIIDKDKRNQCRFCRLRKCERVGMKREAVQNERDCIRNRRHSYDAQNNPSGISINILLHAEKTSNEEIHDTANKKVATLDDVSCSMNKQLRKQVEWAKKIPAFANLPITDQVALLKAHAGESLLIGVCHRSCRLNDVLLLGNDYQILRQNSEIEMNHLSNRIMDELIKPLKEIQMDDTEFACLKAIVVLDPTSKELDSIATVKELRYQVQLILEDYINDSQYDSRGRFGQILLMLPILQSISWQMIEVIQYANTFGMMQIDDFLKEVLLGGCKCVLNTVKSSSWVHRGPGMI</sequence>
<keyword evidence="10 11" id="KW-0539">Nucleus</keyword>
<evidence type="ECO:0000256" key="10">
    <source>
        <dbReference type="ARBA" id="ARBA00023242"/>
    </source>
</evidence>
<dbReference type="InterPro" id="IPR049636">
    <property type="entry name" value="HNF4-like_DBD"/>
</dbReference>